<feature type="domain" description="DUF7840" evidence="2">
    <location>
        <begin position="445"/>
        <end position="691"/>
    </location>
</feature>
<protein>
    <submittedName>
        <fullName evidence="4">Uncharacterized protein</fullName>
    </submittedName>
</protein>
<keyword evidence="6" id="KW-1185">Reference proteome</keyword>
<dbReference type="AlphaFoldDB" id="A0A1T0AAQ1"/>
<dbReference type="InterPro" id="IPR057162">
    <property type="entry name" value="DUF7840"/>
</dbReference>
<evidence type="ECO:0000313" key="5">
    <source>
        <dbReference type="EMBL" id="STZ14179.1"/>
    </source>
</evidence>
<evidence type="ECO:0000313" key="7">
    <source>
        <dbReference type="Proteomes" id="UP000255279"/>
    </source>
</evidence>
<evidence type="ECO:0000259" key="3">
    <source>
        <dbReference type="Pfam" id="PF25225"/>
    </source>
</evidence>
<reference evidence="5 7" key="2">
    <citation type="submission" date="2018-06" db="EMBL/GenBank/DDBJ databases">
        <authorList>
            <consortium name="Pathogen Informatics"/>
            <person name="Doyle S."/>
        </authorList>
    </citation>
    <scope>NUCLEOTIDE SEQUENCE [LARGE SCALE GENOMIC DNA]</scope>
    <source>
        <strain evidence="5 7">NCTC10293</strain>
    </source>
</reference>
<evidence type="ECO:0000259" key="2">
    <source>
        <dbReference type="Pfam" id="PF25222"/>
    </source>
</evidence>
<reference evidence="4 6" key="1">
    <citation type="submission" date="2017-02" db="EMBL/GenBank/DDBJ databases">
        <title>Draft genome sequence of Moraxella caviae CCUG 355 type strain.</title>
        <authorList>
            <person name="Engstrom-Jakobsson H."/>
            <person name="Salva-Serra F."/>
            <person name="Thorell K."/>
            <person name="Gonzales-Siles L."/>
            <person name="Karlsson R."/>
            <person name="Boulund F."/>
            <person name="Engstrand L."/>
            <person name="Moore E."/>
        </authorList>
    </citation>
    <scope>NUCLEOTIDE SEQUENCE [LARGE SCALE GENOMIC DNA]</scope>
    <source>
        <strain evidence="4 6">CCUG 355</strain>
    </source>
</reference>
<dbReference type="InterPro" id="IPR057165">
    <property type="entry name" value="DUF7843"/>
</dbReference>
<dbReference type="Proteomes" id="UP000190435">
    <property type="component" value="Unassembled WGS sequence"/>
</dbReference>
<dbReference type="Pfam" id="PF13387">
    <property type="entry name" value="Lnb_N"/>
    <property type="match status" value="1"/>
</dbReference>
<dbReference type="RefSeq" id="WP_078275677.1">
    <property type="nucleotide sequence ID" value="NZ_CAACXO010000045.1"/>
</dbReference>
<sequence length="692" mass="75537">MCYFTKKSPKTATTKAHAKPISARTPFLPWVGVAVWSSCALMSAQAALPSPFSTGELSADLAQAVSAASQMNISQANFNDVSNPANDMPNTENATPFSLSQAQIDAWAAHTTWRRLLFMPTADKDKAGKAVISSISQQDDPEFFLAPNGSQDPTAELIAMLKAVQNQDEAVLCRLPARAHFIQENLQKLGINTPELACAEFDAWADLLGGHGLSLVFAEEHGNSLASAFAHVFMRVDKDGSTDTATAINYTVAPNRRDSQAEGAIKSMLGSYDGVMEIMPFAKKASDYLHTDGRDLWVYRLNLNDDELRQVLRHIYEVQSLQRPYFFTHDNCATEIVRLIDLVRPDENLRKQVGKIVIPSQIARIMDQEGIIISREFMPSDTTKKQAAINKAYTNGEDIRPLLAQPLANFRDVSVARPSNNDAAKSSPVYRLGLGAGVTDFADKAHHQPSNTKAIISVRSAYQDALDRPAGVRQFHALSLPSMTLSASDGDVSLDELTIFSVRSYNPANTAKNNATINTANTAKTATPADDKPKSASAWGQHLRLMRVMDASSAANDNHLVLDVRLEKGKSWTLGQGAAGTGMLGDTLCYALIGYGAQLGKLNQGYRVGGGLDLGCVYQPAGRWRALGELSLPVWYHHDKADVSRDLYVQPKLSVGAQFDINARQALRMTGDVEWGKGDTQQQLMAQWLTYF</sequence>
<name>A0A1T0AAQ1_9GAMM</name>
<dbReference type="Pfam" id="PF25225">
    <property type="entry name" value="DUF7843"/>
    <property type="match status" value="1"/>
</dbReference>
<evidence type="ECO:0000259" key="1">
    <source>
        <dbReference type="Pfam" id="PF13387"/>
    </source>
</evidence>
<dbReference type="Proteomes" id="UP000255279">
    <property type="component" value="Unassembled WGS sequence"/>
</dbReference>
<dbReference type="InterPro" id="IPR025178">
    <property type="entry name" value="Lnb_N"/>
</dbReference>
<evidence type="ECO:0000313" key="6">
    <source>
        <dbReference type="Proteomes" id="UP000190435"/>
    </source>
</evidence>
<gene>
    <name evidence="4" type="ORF">B0181_01225</name>
    <name evidence="5" type="ORF">NCTC10293_01769</name>
</gene>
<feature type="domain" description="Lnb N-terminal periplasmic" evidence="1">
    <location>
        <begin position="201"/>
        <end position="359"/>
    </location>
</feature>
<dbReference type="Pfam" id="PF25222">
    <property type="entry name" value="DUF7840"/>
    <property type="match status" value="1"/>
</dbReference>
<dbReference type="OrthoDB" id="9759948at2"/>
<dbReference type="EMBL" id="UGQE01000004">
    <property type="protein sequence ID" value="STZ14179.1"/>
    <property type="molecule type" value="Genomic_DNA"/>
</dbReference>
<dbReference type="EMBL" id="MUXU01000010">
    <property type="protein sequence ID" value="OOR92785.1"/>
    <property type="molecule type" value="Genomic_DNA"/>
</dbReference>
<feature type="domain" description="DUF7843" evidence="3">
    <location>
        <begin position="108"/>
        <end position="184"/>
    </location>
</feature>
<dbReference type="STRING" id="34060.B0181_01225"/>
<proteinExistence type="predicted"/>
<evidence type="ECO:0000313" key="4">
    <source>
        <dbReference type="EMBL" id="OOR92785.1"/>
    </source>
</evidence>
<organism evidence="4 6">
    <name type="scientific">Moraxella caviae</name>
    <dbReference type="NCBI Taxonomy" id="34060"/>
    <lineage>
        <taxon>Bacteria</taxon>
        <taxon>Pseudomonadati</taxon>
        <taxon>Pseudomonadota</taxon>
        <taxon>Gammaproteobacteria</taxon>
        <taxon>Moraxellales</taxon>
        <taxon>Moraxellaceae</taxon>
        <taxon>Moraxella</taxon>
    </lineage>
</organism>
<accession>A0A1T0AAQ1</accession>